<keyword evidence="3" id="KW-1185">Reference proteome</keyword>
<feature type="transmembrane region" description="Helical" evidence="1">
    <location>
        <begin position="57"/>
        <end position="76"/>
    </location>
</feature>
<dbReference type="AlphaFoldDB" id="A0A7K1KU64"/>
<evidence type="ECO:0000256" key="1">
    <source>
        <dbReference type="SAM" id="Phobius"/>
    </source>
</evidence>
<accession>A0A7K1KU64</accession>
<comment type="caution">
    <text evidence="2">The sequence shown here is derived from an EMBL/GenBank/DDBJ whole genome shotgun (WGS) entry which is preliminary data.</text>
</comment>
<keyword evidence="1" id="KW-1133">Transmembrane helix</keyword>
<keyword evidence="1" id="KW-0472">Membrane</keyword>
<name>A0A7K1KU64_9ACTN</name>
<evidence type="ECO:0000313" key="2">
    <source>
        <dbReference type="EMBL" id="MUN35731.1"/>
    </source>
</evidence>
<dbReference type="RefSeq" id="WP_156214621.1">
    <property type="nucleotide sequence ID" value="NZ_WOFH01000001.1"/>
</dbReference>
<keyword evidence="1" id="KW-0812">Transmembrane</keyword>
<organism evidence="2 3">
    <name type="scientific">Actinomadura litoris</name>
    <dbReference type="NCBI Taxonomy" id="2678616"/>
    <lineage>
        <taxon>Bacteria</taxon>
        <taxon>Bacillati</taxon>
        <taxon>Actinomycetota</taxon>
        <taxon>Actinomycetes</taxon>
        <taxon>Streptosporangiales</taxon>
        <taxon>Thermomonosporaceae</taxon>
        <taxon>Actinomadura</taxon>
    </lineage>
</organism>
<dbReference type="EMBL" id="WOFH01000001">
    <property type="protein sequence ID" value="MUN35731.1"/>
    <property type="molecule type" value="Genomic_DNA"/>
</dbReference>
<evidence type="ECO:0000313" key="3">
    <source>
        <dbReference type="Proteomes" id="UP000432015"/>
    </source>
</evidence>
<gene>
    <name evidence="2" type="ORF">GNZ18_03845</name>
</gene>
<sequence>MTSDLDSLIRHAAPLSDAEALRPVRDETRRELLERITFAEAGEAAPAPRPHRRRWRIGLPVAVGAACAVAVAALVVRPGGHAPAPSTSGGPGGFDPRPVAALSFTERKGYIDVRIKDPLADPQRYRKEFAAHGMRIDLIMVPASPSLAGTIVMQDDGGPDKRQIVPIEEGRCVTGGGGDGKCVRGLRIPTGYRNTAGISFGREARPGERYDSTNSAFAPGEVLHCLDVRGLTVEQADRRLRQREVTATMFHWETGTEGYTEGRDKLPGNWYVTNADPWAPGQVMLSIQKDRPAVRDTAHDRALFKGC</sequence>
<protein>
    <submittedName>
        <fullName evidence="2">Uncharacterized protein</fullName>
    </submittedName>
</protein>
<dbReference type="Proteomes" id="UP000432015">
    <property type="component" value="Unassembled WGS sequence"/>
</dbReference>
<proteinExistence type="predicted"/>
<reference evidence="2 3" key="1">
    <citation type="submission" date="2019-11" db="EMBL/GenBank/DDBJ databases">
        <authorList>
            <person name="Cao P."/>
        </authorList>
    </citation>
    <scope>NUCLEOTIDE SEQUENCE [LARGE SCALE GENOMIC DNA]</scope>
    <source>
        <strain evidence="2 3">NEAU-AAG5</strain>
    </source>
</reference>